<evidence type="ECO:0000313" key="2">
    <source>
        <dbReference type="Proteomes" id="UP000236291"/>
    </source>
</evidence>
<dbReference type="PANTHER" id="PTHR37760:SF1">
    <property type="entry name" value="CHAPERONE"/>
    <property type="match status" value="1"/>
</dbReference>
<comment type="caution">
    <text evidence="1">The sequence shown here is derived from an EMBL/GenBank/DDBJ whole genome shotgun (WGS) entry which is preliminary data.</text>
</comment>
<dbReference type="EMBL" id="ASHM01031533">
    <property type="protein sequence ID" value="PNX76950.1"/>
    <property type="molecule type" value="Genomic_DNA"/>
</dbReference>
<dbReference type="AlphaFoldDB" id="A0A2K3LEK5"/>
<gene>
    <name evidence="1" type="ORF">L195_g032909</name>
</gene>
<organism evidence="1 2">
    <name type="scientific">Trifolium pratense</name>
    <name type="common">Red clover</name>
    <dbReference type="NCBI Taxonomy" id="57577"/>
    <lineage>
        <taxon>Eukaryota</taxon>
        <taxon>Viridiplantae</taxon>
        <taxon>Streptophyta</taxon>
        <taxon>Embryophyta</taxon>
        <taxon>Tracheophyta</taxon>
        <taxon>Spermatophyta</taxon>
        <taxon>Magnoliopsida</taxon>
        <taxon>eudicotyledons</taxon>
        <taxon>Gunneridae</taxon>
        <taxon>Pentapetalae</taxon>
        <taxon>rosids</taxon>
        <taxon>fabids</taxon>
        <taxon>Fabales</taxon>
        <taxon>Fabaceae</taxon>
        <taxon>Papilionoideae</taxon>
        <taxon>50 kb inversion clade</taxon>
        <taxon>NPAAA clade</taxon>
        <taxon>Hologalegina</taxon>
        <taxon>IRL clade</taxon>
        <taxon>Trifolieae</taxon>
        <taxon>Trifolium</taxon>
    </lineage>
</organism>
<reference evidence="1 2" key="1">
    <citation type="journal article" date="2014" name="Am. J. Bot.">
        <title>Genome assembly and annotation for red clover (Trifolium pratense; Fabaceae).</title>
        <authorList>
            <person name="Istvanek J."/>
            <person name="Jaros M."/>
            <person name="Krenek A."/>
            <person name="Repkova J."/>
        </authorList>
    </citation>
    <scope>NUCLEOTIDE SEQUENCE [LARGE SCALE GENOMIC DNA]</scope>
    <source>
        <strain evidence="2">cv. Tatra</strain>
        <tissue evidence="1">Young leaves</tissue>
    </source>
</reference>
<protein>
    <submittedName>
        <fullName evidence="1">Uncharacterized protein</fullName>
    </submittedName>
</protein>
<accession>A0A2K3LEK5</accession>
<evidence type="ECO:0000313" key="1">
    <source>
        <dbReference type="EMBL" id="PNX76950.1"/>
    </source>
</evidence>
<dbReference type="PANTHER" id="PTHR37760">
    <property type="entry name" value="CHAPERONE"/>
    <property type="match status" value="1"/>
</dbReference>
<dbReference type="Proteomes" id="UP000236291">
    <property type="component" value="Unassembled WGS sequence"/>
</dbReference>
<feature type="non-terminal residue" evidence="1">
    <location>
        <position position="37"/>
    </location>
</feature>
<name>A0A2K3LEK5_TRIPR</name>
<proteinExistence type="predicted"/>
<sequence length="37" mass="3809">MDNITASEIAGLAVGVLLLSATIAAPKIDTFFSSSQR</sequence>
<reference evidence="1 2" key="2">
    <citation type="journal article" date="2017" name="Front. Plant Sci.">
        <title>Gene Classification and Mining of Molecular Markers Useful in Red Clover (Trifolium pratense) Breeding.</title>
        <authorList>
            <person name="Istvanek J."/>
            <person name="Dluhosova J."/>
            <person name="Dluhos P."/>
            <person name="Patkova L."/>
            <person name="Nedelnik J."/>
            <person name="Repkova J."/>
        </authorList>
    </citation>
    <scope>NUCLEOTIDE SEQUENCE [LARGE SCALE GENOMIC DNA]</scope>
    <source>
        <strain evidence="2">cv. Tatra</strain>
        <tissue evidence="1">Young leaves</tissue>
    </source>
</reference>